<proteinExistence type="predicted"/>
<keyword evidence="4" id="KW-1185">Reference proteome</keyword>
<dbReference type="PATRIC" id="fig|80878.5.peg.3630"/>
<dbReference type="AlphaFoldDB" id="A0A0D7K483"/>
<evidence type="ECO:0000313" key="3">
    <source>
        <dbReference type="EMBL" id="KJA09120.1"/>
    </source>
</evidence>
<accession>A0A0D7K483</accession>
<comment type="caution">
    <text evidence="3">The sequence shown here is derived from an EMBL/GenBank/DDBJ whole genome shotgun (WGS) entry which is preliminary data.</text>
</comment>
<gene>
    <name evidence="3" type="ORF">RP29_18330</name>
</gene>
<feature type="compositionally biased region" description="Basic and acidic residues" evidence="1">
    <location>
        <begin position="156"/>
        <end position="173"/>
    </location>
</feature>
<reference evidence="3 4" key="1">
    <citation type="submission" date="2014-12" db="EMBL/GenBank/DDBJ databases">
        <title>Isolation of bacteria from lake water.</title>
        <authorList>
            <person name="Sheng K.-Y."/>
            <person name="Chin P.-S."/>
            <person name="Chan K.-G."/>
            <person name="Tan G.S."/>
        </authorList>
    </citation>
    <scope>NUCLEOTIDE SEQUENCE [LARGE SCALE GENOMIC DNA]</scope>
    <source>
        <strain evidence="3 4">KY4</strain>
    </source>
</reference>
<name>A0A0D7K483_9BURK</name>
<feature type="compositionally biased region" description="Low complexity" evidence="1">
    <location>
        <begin position="31"/>
        <end position="44"/>
    </location>
</feature>
<dbReference type="RefSeq" id="WP_044402087.1">
    <property type="nucleotide sequence ID" value="NZ_JXYQ01000072.1"/>
</dbReference>
<dbReference type="Proteomes" id="UP000032566">
    <property type="component" value="Unassembled WGS sequence"/>
</dbReference>
<evidence type="ECO:0000256" key="2">
    <source>
        <dbReference type="SAM" id="SignalP"/>
    </source>
</evidence>
<feature type="region of interest" description="Disordered" evidence="1">
    <location>
        <begin position="31"/>
        <end position="64"/>
    </location>
</feature>
<feature type="region of interest" description="Disordered" evidence="1">
    <location>
        <begin position="103"/>
        <end position="234"/>
    </location>
</feature>
<keyword evidence="2" id="KW-0732">Signal</keyword>
<dbReference type="STRING" id="80878.RP29_18330"/>
<organism evidence="3 4">
    <name type="scientific">Acidovorax temperans</name>
    <dbReference type="NCBI Taxonomy" id="80878"/>
    <lineage>
        <taxon>Bacteria</taxon>
        <taxon>Pseudomonadati</taxon>
        <taxon>Pseudomonadota</taxon>
        <taxon>Betaproteobacteria</taxon>
        <taxon>Burkholderiales</taxon>
        <taxon>Comamonadaceae</taxon>
        <taxon>Acidovorax</taxon>
    </lineage>
</organism>
<feature type="compositionally biased region" description="Low complexity" evidence="1">
    <location>
        <begin position="122"/>
        <end position="134"/>
    </location>
</feature>
<protein>
    <recommendedName>
        <fullName evidence="5">TolA protein</fullName>
    </recommendedName>
</protein>
<dbReference type="EMBL" id="JXYQ01000072">
    <property type="protein sequence ID" value="KJA09120.1"/>
    <property type="molecule type" value="Genomic_DNA"/>
</dbReference>
<feature type="chain" id="PRO_5002320488" description="TolA protein" evidence="2">
    <location>
        <begin position="24"/>
        <end position="234"/>
    </location>
</feature>
<evidence type="ECO:0008006" key="5">
    <source>
        <dbReference type="Google" id="ProtNLM"/>
    </source>
</evidence>
<dbReference type="OrthoDB" id="8914044at2"/>
<evidence type="ECO:0000256" key="1">
    <source>
        <dbReference type="SAM" id="MobiDB-lite"/>
    </source>
</evidence>
<feature type="signal peptide" evidence="2">
    <location>
        <begin position="1"/>
        <end position="23"/>
    </location>
</feature>
<feature type="compositionally biased region" description="Basic and acidic residues" evidence="1">
    <location>
        <begin position="103"/>
        <end position="121"/>
    </location>
</feature>
<evidence type="ECO:0000313" key="4">
    <source>
        <dbReference type="Proteomes" id="UP000032566"/>
    </source>
</evidence>
<feature type="compositionally biased region" description="Basic and acidic residues" evidence="1">
    <location>
        <begin position="45"/>
        <end position="61"/>
    </location>
</feature>
<sequence length="234" mass="25724">MNARQLTTIAVFALWLGAAGAQSAEQEALGQHAAAGQDASAAAQRDAERAAIEQARRRNAEQRTQAQTKCYQLFAVEDCLRDVRNQWREVESRLRAREVQLNDAERKEKAQQRLRQIEEKQASAAAATTPPASAVVRKAESTGRSGARENTAGSVKLRDREAAARASQQRERQQSQAAEQSLREKESAERAAQARQRQLEVEKAAQARRAKREQEKADAAANGHKPAATLPTPP</sequence>